<evidence type="ECO:0000313" key="4">
    <source>
        <dbReference type="EMBL" id="MCY6960549.1"/>
    </source>
</evidence>
<dbReference type="Pfam" id="PF00271">
    <property type="entry name" value="Helicase_C"/>
    <property type="match status" value="1"/>
</dbReference>
<evidence type="ECO:0000259" key="2">
    <source>
        <dbReference type="PROSITE" id="PS51192"/>
    </source>
</evidence>
<organism evidence="4 5">
    <name type="scientific">Clostridium brassicae</name>
    <dbReference type="NCBI Taxonomy" id="2999072"/>
    <lineage>
        <taxon>Bacteria</taxon>
        <taxon>Bacillati</taxon>
        <taxon>Bacillota</taxon>
        <taxon>Clostridia</taxon>
        <taxon>Eubacteriales</taxon>
        <taxon>Clostridiaceae</taxon>
        <taxon>Clostridium</taxon>
    </lineage>
</organism>
<dbReference type="PANTHER" id="PTHR10799">
    <property type="entry name" value="SNF2/RAD54 HELICASE FAMILY"/>
    <property type="match status" value="1"/>
</dbReference>
<dbReference type="PROSITE" id="PS51192">
    <property type="entry name" value="HELICASE_ATP_BIND_1"/>
    <property type="match status" value="1"/>
</dbReference>
<name>A0ABT4DDZ6_9CLOT</name>
<dbReference type="InterPro" id="IPR001650">
    <property type="entry name" value="Helicase_C-like"/>
</dbReference>
<dbReference type="GO" id="GO:0004386">
    <property type="term" value="F:helicase activity"/>
    <property type="evidence" value="ECO:0007669"/>
    <property type="project" value="UniProtKB-KW"/>
</dbReference>
<dbReference type="InterPro" id="IPR014001">
    <property type="entry name" value="Helicase_ATP-bd"/>
</dbReference>
<dbReference type="SMART" id="SM00490">
    <property type="entry name" value="HELICc"/>
    <property type="match status" value="1"/>
</dbReference>
<keyword evidence="1" id="KW-0378">Hydrolase</keyword>
<dbReference type="PROSITE" id="PS51194">
    <property type="entry name" value="HELICASE_CTER"/>
    <property type="match status" value="1"/>
</dbReference>
<dbReference type="EMBL" id="JAPQFJ010000033">
    <property type="protein sequence ID" value="MCY6960549.1"/>
    <property type="molecule type" value="Genomic_DNA"/>
</dbReference>
<dbReference type="RefSeq" id="WP_268062986.1">
    <property type="nucleotide sequence ID" value="NZ_JAPQFJ010000033.1"/>
</dbReference>
<feature type="domain" description="Helicase ATP-binding" evidence="2">
    <location>
        <begin position="438"/>
        <end position="594"/>
    </location>
</feature>
<comment type="caution">
    <text evidence="4">The sequence shown here is derived from an EMBL/GenBank/DDBJ whole genome shotgun (WGS) entry which is preliminary data.</text>
</comment>
<feature type="domain" description="Helicase C-terminal" evidence="3">
    <location>
        <begin position="717"/>
        <end position="877"/>
    </location>
</feature>
<protein>
    <submittedName>
        <fullName evidence="4">DEAD/DEAH box helicase</fullName>
    </submittedName>
</protein>
<dbReference type="InterPro" id="IPR038718">
    <property type="entry name" value="SNF2-like_sf"/>
</dbReference>
<sequence>MEQKYKETKELIAIFTQTGFTVDYEIVSKKKLSEENQRNQEIWYGRFLEDKYNALWELGFSNQDNWMSQSIVFLNFLANKLIMKISRQSDIEFTREEAELSLDYDEFDEIKSRIPFSIGIEFINREWISFTFEKIADVYRKEISAYKGTVKDFLMERNTNINVVGRVFFHLVENKDENYPFAFLATYSTENKDVGLHKAKHMPLKNALLEYKDDKTKLLQLMSTISKAADKSDFISELMENGELFSPLKFTKKEAYTILKEIPIYEKSGIMCRIPNWWKKKSNSLRLSVSIGDKEPSKVGMDALLAFQPEIFFGEEKISKEELKKLLLESEGLTLIKGKWIEIDKNKLSQVLEAYEKASSLAKEEGLTIAEAMRMELNAGESLGINEEYIDLEVSNGAWLKKIRETMVNPEIIKEIKPSESFNAILRPYQQTGFSWLSYMQKLGFGACLADDMGLGKTVQIIAFLEKIRAEKGGKVLLIIPASLIGNWKKEIEKFAPEMSVVVLHGKEAATSLKFENAFLYITTYGMATRLEELKNESWDVLILDEAQAIKNPGTKQTKTIKQINAQTRIAMTGTPIENRLSDLWSLFDFLDPGLLGNAKEFSNFTKGIATNNTNYAKLRNIVNPFILRRLKTDKKVIADLPEKVEIKEYASLSKKQIVLYNKLVKELESKLQTSAGIERKGLVLGSIIKFKQICNHPDQYLGIGEYKANYSGKFEQLRDICENIYEKRERVLVFTQFKEMTEPIADFLEKIFNKKGLVLHGGTSVKNRGEMVESFNGEGYIPFMVLSLKAGGVGLNLTAANHVIHFDRWWNPAVENQATDRAFRIGQTKNVMVHKFITTGTIEEKIDSMIEEKQKLAGDIIGSSGENWITELDNRSLMELFRLGGEK</sequence>
<dbReference type="Proteomes" id="UP001144612">
    <property type="component" value="Unassembled WGS sequence"/>
</dbReference>
<evidence type="ECO:0000313" key="5">
    <source>
        <dbReference type="Proteomes" id="UP001144612"/>
    </source>
</evidence>
<dbReference type="CDD" id="cd18793">
    <property type="entry name" value="SF2_C_SNF"/>
    <property type="match status" value="1"/>
</dbReference>
<proteinExistence type="predicted"/>
<dbReference type="InterPro" id="IPR022138">
    <property type="entry name" value="DUF3670"/>
</dbReference>
<evidence type="ECO:0000256" key="1">
    <source>
        <dbReference type="ARBA" id="ARBA00022801"/>
    </source>
</evidence>
<dbReference type="InterPro" id="IPR049730">
    <property type="entry name" value="SNF2/RAD54-like_C"/>
</dbReference>
<dbReference type="SMART" id="SM00487">
    <property type="entry name" value="DEXDc"/>
    <property type="match status" value="1"/>
</dbReference>
<dbReference type="Gene3D" id="3.40.50.10810">
    <property type="entry name" value="Tandem AAA-ATPase domain"/>
    <property type="match status" value="1"/>
</dbReference>
<accession>A0ABT4DDZ6</accession>
<reference evidence="4" key="1">
    <citation type="submission" date="2022-12" db="EMBL/GenBank/DDBJ databases">
        <title>Clostridium sp. nov., isolated from industrial wastewater.</title>
        <authorList>
            <person name="Jiayan W."/>
        </authorList>
    </citation>
    <scope>NUCLEOTIDE SEQUENCE</scope>
    <source>
        <strain evidence="4">ZC22-4</strain>
    </source>
</reference>
<evidence type="ECO:0000259" key="3">
    <source>
        <dbReference type="PROSITE" id="PS51194"/>
    </source>
</evidence>
<dbReference type="InterPro" id="IPR000330">
    <property type="entry name" value="SNF2_N"/>
</dbReference>
<dbReference type="InterPro" id="IPR027417">
    <property type="entry name" value="P-loop_NTPase"/>
</dbReference>
<dbReference type="Pfam" id="PF00176">
    <property type="entry name" value="SNF2-rel_dom"/>
    <property type="match status" value="1"/>
</dbReference>
<keyword evidence="5" id="KW-1185">Reference proteome</keyword>
<dbReference type="SUPFAM" id="SSF52540">
    <property type="entry name" value="P-loop containing nucleoside triphosphate hydrolases"/>
    <property type="match status" value="2"/>
</dbReference>
<keyword evidence="4" id="KW-0347">Helicase</keyword>
<dbReference type="Gene3D" id="3.40.50.300">
    <property type="entry name" value="P-loop containing nucleotide triphosphate hydrolases"/>
    <property type="match status" value="1"/>
</dbReference>
<keyword evidence="4" id="KW-0067">ATP-binding</keyword>
<dbReference type="Pfam" id="PF12419">
    <property type="entry name" value="DUF3670"/>
    <property type="match status" value="1"/>
</dbReference>
<dbReference type="CDD" id="cd18012">
    <property type="entry name" value="DEXQc_arch_SWI2_SNF2"/>
    <property type="match status" value="1"/>
</dbReference>
<gene>
    <name evidence="4" type="ORF">OW729_18285</name>
</gene>
<keyword evidence="4" id="KW-0547">Nucleotide-binding</keyword>